<sequence>MCICTLCVCPDRVPKMCILSTFNNVSNEYTRKSASSTLPTYIHMYILDIPSSTQPKAALNLLFVCTKLTIWLGVPRASQLRPDFPQLYFLFWYFKAIKTMFGDVSV</sequence>
<evidence type="ECO:0000313" key="1">
    <source>
        <dbReference type="EMBL" id="CAD7011717.1"/>
    </source>
</evidence>
<accession>A0A811V8X5</accession>
<dbReference type="AlphaFoldDB" id="A0A811V8X5"/>
<reference evidence="1" key="1">
    <citation type="submission" date="2020-11" db="EMBL/GenBank/DDBJ databases">
        <authorList>
            <person name="Whitehead M."/>
        </authorList>
    </citation>
    <scope>NUCLEOTIDE SEQUENCE</scope>
    <source>
        <strain evidence="1">EGII</strain>
    </source>
</reference>
<comment type="caution">
    <text evidence="1">The sequence shown here is derived from an EMBL/GenBank/DDBJ whole genome shotgun (WGS) entry which is preliminary data.</text>
</comment>
<protein>
    <submittedName>
        <fullName evidence="1">(Mediterranean fruit fly) hypothetical protein</fullName>
    </submittedName>
</protein>
<keyword evidence="2" id="KW-1185">Reference proteome</keyword>
<dbReference type="EMBL" id="CAJHJT010000056">
    <property type="protein sequence ID" value="CAD7011717.1"/>
    <property type="molecule type" value="Genomic_DNA"/>
</dbReference>
<gene>
    <name evidence="1" type="ORF">CCAP1982_LOCUS19825</name>
</gene>
<evidence type="ECO:0000313" key="2">
    <source>
        <dbReference type="Proteomes" id="UP000606786"/>
    </source>
</evidence>
<dbReference type="Proteomes" id="UP000606786">
    <property type="component" value="Unassembled WGS sequence"/>
</dbReference>
<proteinExistence type="predicted"/>
<organism evidence="1 2">
    <name type="scientific">Ceratitis capitata</name>
    <name type="common">Mediterranean fruit fly</name>
    <name type="synonym">Tephritis capitata</name>
    <dbReference type="NCBI Taxonomy" id="7213"/>
    <lineage>
        <taxon>Eukaryota</taxon>
        <taxon>Metazoa</taxon>
        <taxon>Ecdysozoa</taxon>
        <taxon>Arthropoda</taxon>
        <taxon>Hexapoda</taxon>
        <taxon>Insecta</taxon>
        <taxon>Pterygota</taxon>
        <taxon>Neoptera</taxon>
        <taxon>Endopterygota</taxon>
        <taxon>Diptera</taxon>
        <taxon>Brachycera</taxon>
        <taxon>Muscomorpha</taxon>
        <taxon>Tephritoidea</taxon>
        <taxon>Tephritidae</taxon>
        <taxon>Ceratitis</taxon>
        <taxon>Ceratitis</taxon>
    </lineage>
</organism>
<name>A0A811V8X5_CERCA</name>